<feature type="transmembrane region" description="Helical" evidence="1">
    <location>
        <begin position="48"/>
        <end position="69"/>
    </location>
</feature>
<accession>A0ABV4H0R7</accession>
<dbReference type="Proteomes" id="UP001565927">
    <property type="component" value="Unassembled WGS sequence"/>
</dbReference>
<keyword evidence="3" id="KW-1185">Reference proteome</keyword>
<proteinExistence type="predicted"/>
<dbReference type="EMBL" id="JBGFTU010000004">
    <property type="protein sequence ID" value="MEZ0164031.1"/>
    <property type="molecule type" value="Genomic_DNA"/>
</dbReference>
<evidence type="ECO:0000313" key="3">
    <source>
        <dbReference type="Proteomes" id="UP001565927"/>
    </source>
</evidence>
<evidence type="ECO:0000313" key="2">
    <source>
        <dbReference type="EMBL" id="MEZ0164031.1"/>
    </source>
</evidence>
<organism evidence="2 3">
    <name type="scientific">Kineococcus halophytocola</name>
    <dbReference type="NCBI Taxonomy" id="3234027"/>
    <lineage>
        <taxon>Bacteria</taxon>
        <taxon>Bacillati</taxon>
        <taxon>Actinomycetota</taxon>
        <taxon>Actinomycetes</taxon>
        <taxon>Kineosporiales</taxon>
        <taxon>Kineosporiaceae</taxon>
        <taxon>Kineococcus</taxon>
    </lineage>
</organism>
<keyword evidence="1" id="KW-0472">Membrane</keyword>
<feature type="transmembrane region" description="Helical" evidence="1">
    <location>
        <begin position="75"/>
        <end position="94"/>
    </location>
</feature>
<keyword evidence="1" id="KW-1133">Transmembrane helix</keyword>
<reference evidence="2 3" key="1">
    <citation type="submission" date="2024-07" db="EMBL/GenBank/DDBJ databases">
        <authorList>
            <person name="Thanompreechachai J."/>
            <person name="Duangmal K."/>
        </authorList>
    </citation>
    <scope>NUCLEOTIDE SEQUENCE [LARGE SCALE GENOMIC DNA]</scope>
    <source>
        <strain evidence="2 3">LSe6-4</strain>
    </source>
</reference>
<evidence type="ECO:0000256" key="1">
    <source>
        <dbReference type="SAM" id="Phobius"/>
    </source>
</evidence>
<name>A0ABV4H0R7_9ACTN</name>
<keyword evidence="1" id="KW-0812">Transmembrane</keyword>
<feature type="transmembrane region" description="Helical" evidence="1">
    <location>
        <begin position="20"/>
        <end position="41"/>
    </location>
</feature>
<comment type="caution">
    <text evidence="2">The sequence shown here is derived from an EMBL/GenBank/DDBJ whole genome shotgun (WGS) entry which is preliminary data.</text>
</comment>
<sequence length="102" mass="10447">MQHALDVVAGGWSAYAGAPGWLAAYWSALLVLDPLAAVLVARRHRPGLVLAPGVLVTDAAANGWAVHALGMGGPLAVAGQAVVAVLALASLALTPRWLRRRP</sequence>
<dbReference type="RefSeq" id="WP_370440279.1">
    <property type="nucleotide sequence ID" value="NZ_JBGFTU010000004.1"/>
</dbReference>
<gene>
    <name evidence="2" type="ORF">AB2L27_04530</name>
</gene>
<protein>
    <submittedName>
        <fullName evidence="2">Uncharacterized protein</fullName>
    </submittedName>
</protein>